<dbReference type="AlphaFoldDB" id="A0A804KY04"/>
<dbReference type="OMA" id="SEGHNRD"/>
<feature type="compositionally biased region" description="Low complexity" evidence="1">
    <location>
        <begin position="143"/>
        <end position="154"/>
    </location>
</feature>
<name>A0A804KY04_MUSAM</name>
<dbReference type="PANTHER" id="PTHR33095">
    <property type="entry name" value="OS07G0619500 PROTEIN"/>
    <property type="match status" value="1"/>
</dbReference>
<sequence length="296" mass="32020">MQRSPSYQPLQTQRRQMEVVAVPMAPAKVNPFSSYVTAPPSPQHPLDYCGYYCYTSAPTSPSRAAGVYPAEASDFAFCFGGRSEGEKPTPALATADELFEEGMIRPLMLPPRRSRYSSSAAPVVTMETALRRERERALLPTFSAASSKAGRGSKPLSPRRGGEEEDGLRKSPSSSSASVKSGGSKKWKLKDLFLFRSASEGRATGRGSKDPLRSYTVLLPPSKRIDDSGSVGGGGGAADPHEMYYSPNRAASEELKRKKKQTPLPYQHHGLFGCLRFNPAIHSIQKGFGGSSSSHK</sequence>
<accession>A0A804KY04</accession>
<keyword evidence="4" id="KW-1185">Reference proteome</keyword>
<feature type="region of interest" description="Disordered" evidence="1">
    <location>
        <begin position="140"/>
        <end position="182"/>
    </location>
</feature>
<evidence type="ECO:0000313" key="2">
    <source>
        <dbReference type="EMBL" id="CAG1854001.1"/>
    </source>
</evidence>
<dbReference type="Proteomes" id="UP000012960">
    <property type="component" value="Unplaced"/>
</dbReference>
<dbReference type="InParanoid" id="A0A804KY04"/>
<dbReference type="EMBL" id="HG996476">
    <property type="protein sequence ID" value="CAG1854001.1"/>
    <property type="molecule type" value="Genomic_DNA"/>
</dbReference>
<proteinExistence type="predicted"/>
<evidence type="ECO:0000256" key="1">
    <source>
        <dbReference type="SAM" id="MobiDB-lite"/>
    </source>
</evidence>
<dbReference type="PANTHER" id="PTHR33095:SF81">
    <property type="entry name" value="OS07G0619500 PROTEIN"/>
    <property type="match status" value="1"/>
</dbReference>
<gene>
    <name evidence="2" type="ORF">GSMUA_322270.1</name>
</gene>
<protein>
    <submittedName>
        <fullName evidence="2">(wild Malaysian banana) hypothetical protein</fullName>
    </submittedName>
</protein>
<reference evidence="2" key="1">
    <citation type="submission" date="2021-03" db="EMBL/GenBank/DDBJ databases">
        <authorList>
            <consortium name="Genoscope - CEA"/>
            <person name="William W."/>
        </authorList>
    </citation>
    <scope>NUCLEOTIDE SEQUENCE</scope>
    <source>
        <strain evidence="2">Doubled-haploid Pahang</strain>
    </source>
</reference>
<dbReference type="Gramene" id="Ma10_t19330.1">
    <property type="protein sequence ID" value="Ma10_p19330.1"/>
    <property type="gene ID" value="Ma10_g19330"/>
</dbReference>
<dbReference type="Pfam" id="PF07816">
    <property type="entry name" value="DUF1645"/>
    <property type="match status" value="1"/>
</dbReference>
<dbReference type="EnsemblPlants" id="Ma10_t19330.1">
    <property type="protein sequence ID" value="Ma10_p19330.1"/>
    <property type="gene ID" value="Ma10_g19330"/>
</dbReference>
<evidence type="ECO:0000313" key="4">
    <source>
        <dbReference type="Proteomes" id="UP000012960"/>
    </source>
</evidence>
<organism evidence="3 4">
    <name type="scientific">Musa acuminata subsp. malaccensis</name>
    <name type="common">Wild banana</name>
    <name type="synonym">Musa malaccensis</name>
    <dbReference type="NCBI Taxonomy" id="214687"/>
    <lineage>
        <taxon>Eukaryota</taxon>
        <taxon>Viridiplantae</taxon>
        <taxon>Streptophyta</taxon>
        <taxon>Embryophyta</taxon>
        <taxon>Tracheophyta</taxon>
        <taxon>Spermatophyta</taxon>
        <taxon>Magnoliopsida</taxon>
        <taxon>Liliopsida</taxon>
        <taxon>Zingiberales</taxon>
        <taxon>Musaceae</taxon>
        <taxon>Musa</taxon>
    </lineage>
</organism>
<feature type="region of interest" description="Disordered" evidence="1">
    <location>
        <begin position="200"/>
        <end position="262"/>
    </location>
</feature>
<feature type="compositionally biased region" description="Low complexity" evidence="1">
    <location>
        <begin position="170"/>
        <end position="182"/>
    </location>
</feature>
<dbReference type="InterPro" id="IPR012442">
    <property type="entry name" value="DUF1645_plant"/>
</dbReference>
<evidence type="ECO:0000313" key="3">
    <source>
        <dbReference type="EnsemblPlants" id="Ma10_p19330.1"/>
    </source>
</evidence>
<dbReference type="OrthoDB" id="667051at2759"/>
<reference evidence="3" key="2">
    <citation type="submission" date="2021-05" db="UniProtKB">
        <authorList>
            <consortium name="EnsemblPlants"/>
        </authorList>
    </citation>
    <scope>IDENTIFICATION</scope>
    <source>
        <strain evidence="3">subsp. malaccensis</strain>
    </source>
</reference>